<organism evidence="3 4">
    <name type="scientific">Aegilops tauschii subsp. strangulata</name>
    <name type="common">Goatgrass</name>
    <dbReference type="NCBI Taxonomy" id="200361"/>
    <lineage>
        <taxon>Eukaryota</taxon>
        <taxon>Viridiplantae</taxon>
        <taxon>Streptophyta</taxon>
        <taxon>Embryophyta</taxon>
        <taxon>Tracheophyta</taxon>
        <taxon>Spermatophyta</taxon>
        <taxon>Magnoliopsida</taxon>
        <taxon>Liliopsida</taxon>
        <taxon>Poales</taxon>
        <taxon>Poaceae</taxon>
        <taxon>BOP clade</taxon>
        <taxon>Pooideae</taxon>
        <taxon>Triticodae</taxon>
        <taxon>Triticeae</taxon>
        <taxon>Triticinae</taxon>
        <taxon>Aegilops</taxon>
    </lineage>
</organism>
<keyword evidence="4" id="KW-1185">Reference proteome</keyword>
<evidence type="ECO:0000313" key="4">
    <source>
        <dbReference type="Proteomes" id="UP000015105"/>
    </source>
</evidence>
<evidence type="ECO:0000256" key="2">
    <source>
        <dbReference type="RuleBase" id="RU366043"/>
    </source>
</evidence>
<keyword evidence="2" id="KW-0325">Glycoprotein</keyword>
<reference evidence="4" key="2">
    <citation type="journal article" date="2017" name="Nat. Plants">
        <title>The Aegilops tauschii genome reveals multiple impacts of transposons.</title>
        <authorList>
            <person name="Zhao G."/>
            <person name="Zou C."/>
            <person name="Li K."/>
            <person name="Wang K."/>
            <person name="Li T."/>
            <person name="Gao L."/>
            <person name="Zhang X."/>
            <person name="Wang H."/>
            <person name="Yang Z."/>
            <person name="Liu X."/>
            <person name="Jiang W."/>
            <person name="Mao L."/>
            <person name="Kong X."/>
            <person name="Jiao Y."/>
            <person name="Jia J."/>
        </authorList>
    </citation>
    <scope>NUCLEOTIDE SEQUENCE [LARGE SCALE GENOMIC DNA]</scope>
    <source>
        <strain evidence="4">cv. AL8/78</strain>
    </source>
</reference>
<dbReference type="GO" id="GO:0016020">
    <property type="term" value="C:membrane"/>
    <property type="evidence" value="ECO:0007669"/>
    <property type="project" value="UniProtKB-SubCell"/>
</dbReference>
<dbReference type="EnsemblPlants" id="AET1Gv20705900.5">
    <property type="protein sequence ID" value="AET1Gv20705900.5"/>
    <property type="gene ID" value="AET1Gv20705900"/>
</dbReference>
<keyword evidence="2" id="KW-0735">Signal-anchor</keyword>
<evidence type="ECO:0000256" key="1">
    <source>
        <dbReference type="ARBA" id="ARBA00022603"/>
    </source>
</evidence>
<dbReference type="Proteomes" id="UP000015105">
    <property type="component" value="Chromosome 1D"/>
</dbReference>
<dbReference type="AlphaFoldDB" id="A0A452ZBW8"/>
<protein>
    <recommendedName>
        <fullName evidence="2">Methyltransferase</fullName>
        <ecNumber evidence="2">2.1.1.-</ecNumber>
    </recommendedName>
</protein>
<keyword evidence="2" id="KW-0812">Transmembrane</keyword>
<dbReference type="PANTHER" id="PTHR10108">
    <property type="entry name" value="SAM-DEPENDENT METHYLTRANSFERASE"/>
    <property type="match status" value="1"/>
</dbReference>
<dbReference type="Gramene" id="AET1Gv20705900.5">
    <property type="protein sequence ID" value="AET1Gv20705900.5"/>
    <property type="gene ID" value="AET1Gv20705900"/>
</dbReference>
<reference evidence="3" key="5">
    <citation type="journal article" date="2021" name="G3 (Bethesda)">
        <title>Aegilops tauschii genome assembly Aet v5.0 features greater sequence contiguity and improved annotation.</title>
        <authorList>
            <person name="Wang L."/>
            <person name="Zhu T."/>
            <person name="Rodriguez J.C."/>
            <person name="Deal K.R."/>
            <person name="Dubcovsky J."/>
            <person name="McGuire P.E."/>
            <person name="Lux T."/>
            <person name="Spannagl M."/>
            <person name="Mayer K.F.X."/>
            <person name="Baldrich P."/>
            <person name="Meyers B.C."/>
            <person name="Huo N."/>
            <person name="Gu Y.Q."/>
            <person name="Zhou H."/>
            <person name="Devos K.M."/>
            <person name="Bennetzen J.L."/>
            <person name="Unver T."/>
            <person name="Budak H."/>
            <person name="Gulick P.J."/>
            <person name="Galiba G."/>
            <person name="Kalapos B."/>
            <person name="Nelson D.R."/>
            <person name="Li P."/>
            <person name="You F.M."/>
            <person name="Luo M.C."/>
            <person name="Dvorak J."/>
        </authorList>
    </citation>
    <scope>NUCLEOTIDE SEQUENCE [LARGE SCALE GENOMIC DNA]</scope>
    <source>
        <strain evidence="3">cv. AL8/78</strain>
    </source>
</reference>
<accession>A0A452ZBW8</accession>
<dbReference type="GO" id="GO:0005802">
    <property type="term" value="C:trans-Golgi network"/>
    <property type="evidence" value="ECO:0007669"/>
    <property type="project" value="TreeGrafter"/>
</dbReference>
<dbReference type="PANTHER" id="PTHR10108:SF887">
    <property type="entry name" value="METHYLTRANSFERASE PMT22-RELATED"/>
    <property type="match status" value="1"/>
</dbReference>
<comment type="subcellular location">
    <subcellularLocation>
        <location evidence="2">Membrane</location>
        <topology evidence="2">Single-pass type II membrane protein</topology>
    </subcellularLocation>
</comment>
<dbReference type="EC" id="2.1.1.-" evidence="2"/>
<name>A0A452ZBW8_AEGTS</name>
<reference evidence="3" key="4">
    <citation type="submission" date="2019-03" db="UniProtKB">
        <authorList>
            <consortium name="EnsemblPlants"/>
        </authorList>
    </citation>
    <scope>IDENTIFICATION</scope>
</reference>
<evidence type="ECO:0000313" key="3">
    <source>
        <dbReference type="EnsemblPlants" id="AET1Gv20705900.5"/>
    </source>
</evidence>
<comment type="similarity">
    <text evidence="2">Belongs to the methyltransferase superfamily.</text>
</comment>
<dbReference type="Pfam" id="PF03141">
    <property type="entry name" value="Methyltransf_29"/>
    <property type="match status" value="1"/>
</dbReference>
<dbReference type="GO" id="GO:0005768">
    <property type="term" value="C:endosome"/>
    <property type="evidence" value="ECO:0007669"/>
    <property type="project" value="TreeGrafter"/>
</dbReference>
<proteinExistence type="inferred from homology"/>
<sequence>MKHAWEVEQVNGGTTKQRTSYFSILLEFLKMSTAQQYLINSMYSLQVTSVIFMGGFVLTGNPLHVAAMVTLTKSMCWRTVVKSEDINGIGVVIYQKPTSNSCYLERKTNEPHLCSKKDGSRFPWYAPLDSCILPSAVSSSDETSNSPLLWPERLIRYASVPDDSATIEKFDADTKYWKQVISEVCYNDFPVNWSSVRNVMDMNAGYGG</sequence>
<reference evidence="3" key="3">
    <citation type="journal article" date="2017" name="Nature">
        <title>Genome sequence of the progenitor of the wheat D genome Aegilops tauschii.</title>
        <authorList>
            <person name="Luo M.C."/>
            <person name="Gu Y.Q."/>
            <person name="Puiu D."/>
            <person name="Wang H."/>
            <person name="Twardziok S.O."/>
            <person name="Deal K.R."/>
            <person name="Huo N."/>
            <person name="Zhu T."/>
            <person name="Wang L."/>
            <person name="Wang Y."/>
            <person name="McGuire P.E."/>
            <person name="Liu S."/>
            <person name="Long H."/>
            <person name="Ramasamy R.K."/>
            <person name="Rodriguez J.C."/>
            <person name="Van S.L."/>
            <person name="Yuan L."/>
            <person name="Wang Z."/>
            <person name="Xia Z."/>
            <person name="Xiao L."/>
            <person name="Anderson O.D."/>
            <person name="Ouyang S."/>
            <person name="Liang Y."/>
            <person name="Zimin A.V."/>
            <person name="Pertea G."/>
            <person name="Qi P."/>
            <person name="Bennetzen J.L."/>
            <person name="Dai X."/>
            <person name="Dawson M.W."/>
            <person name="Muller H.G."/>
            <person name="Kugler K."/>
            <person name="Rivarola-Duarte L."/>
            <person name="Spannagl M."/>
            <person name="Mayer K.F.X."/>
            <person name="Lu F.H."/>
            <person name="Bevan M.W."/>
            <person name="Leroy P."/>
            <person name="Li P."/>
            <person name="You F.M."/>
            <person name="Sun Q."/>
            <person name="Liu Z."/>
            <person name="Lyons E."/>
            <person name="Wicker T."/>
            <person name="Salzberg S.L."/>
            <person name="Devos K.M."/>
            <person name="Dvorak J."/>
        </authorList>
    </citation>
    <scope>NUCLEOTIDE SEQUENCE [LARGE SCALE GENOMIC DNA]</scope>
    <source>
        <strain evidence="3">cv. AL8/78</strain>
    </source>
</reference>
<keyword evidence="2" id="KW-0808">Transferase</keyword>
<dbReference type="GO" id="GO:0032259">
    <property type="term" value="P:methylation"/>
    <property type="evidence" value="ECO:0007669"/>
    <property type="project" value="UniProtKB-KW"/>
</dbReference>
<dbReference type="InterPro" id="IPR004159">
    <property type="entry name" value="Put_SAM_MeTrfase"/>
</dbReference>
<reference evidence="4" key="1">
    <citation type="journal article" date="2014" name="Science">
        <title>Ancient hybridizations among the ancestral genomes of bread wheat.</title>
        <authorList>
            <consortium name="International Wheat Genome Sequencing Consortium,"/>
            <person name="Marcussen T."/>
            <person name="Sandve S.R."/>
            <person name="Heier L."/>
            <person name="Spannagl M."/>
            <person name="Pfeifer M."/>
            <person name="Jakobsen K.S."/>
            <person name="Wulff B.B."/>
            <person name="Steuernagel B."/>
            <person name="Mayer K.F."/>
            <person name="Olsen O.A."/>
        </authorList>
    </citation>
    <scope>NUCLEOTIDE SEQUENCE [LARGE SCALE GENOMIC DNA]</scope>
    <source>
        <strain evidence="4">cv. AL8/78</strain>
    </source>
</reference>
<dbReference type="GO" id="GO:0008168">
    <property type="term" value="F:methyltransferase activity"/>
    <property type="evidence" value="ECO:0007669"/>
    <property type="project" value="UniProtKB-UniRule"/>
</dbReference>
<keyword evidence="1 2" id="KW-0489">Methyltransferase</keyword>